<dbReference type="SUPFAM" id="SSF53613">
    <property type="entry name" value="Ribokinase-like"/>
    <property type="match status" value="1"/>
</dbReference>
<comment type="pathway">
    <text evidence="3">Cofactor biosynthesis; thiamine diphosphate biosynthesis; 4-amino-2-methyl-5-diphosphomethylpyrimidine from 5-amino-1-(5-phospho-D-ribosyl)imidazole: step 3/3.</text>
</comment>
<dbReference type="Pfam" id="PF08543">
    <property type="entry name" value="Phos_pyr_kin"/>
    <property type="match status" value="1"/>
</dbReference>
<evidence type="ECO:0000256" key="11">
    <source>
        <dbReference type="ARBA" id="ARBA00022840"/>
    </source>
</evidence>
<evidence type="ECO:0000256" key="9">
    <source>
        <dbReference type="ARBA" id="ARBA00022741"/>
    </source>
</evidence>
<comment type="pathway">
    <text evidence="13">Cofactor biosynthesis; thiamine diphosphate biosynthesis; 4-amino-2-methyl-5-diphosphomethylpyrimidine from 5-amino-1-(5-phospho-D-ribosyl)imidazole: step 2/3.</text>
</comment>
<dbReference type="CDD" id="cd01169">
    <property type="entry name" value="HMPP_kinase"/>
    <property type="match status" value="1"/>
</dbReference>
<dbReference type="PANTHER" id="PTHR20858">
    <property type="entry name" value="PHOSPHOMETHYLPYRIMIDINE KINASE"/>
    <property type="match status" value="1"/>
</dbReference>
<evidence type="ECO:0000256" key="15">
    <source>
        <dbReference type="ARBA" id="ARBA00043176"/>
    </source>
</evidence>
<dbReference type="eggNOG" id="COG0351">
    <property type="taxonomic scope" value="Bacteria"/>
</dbReference>
<evidence type="ECO:0000256" key="14">
    <source>
        <dbReference type="ARBA" id="ARBA00042102"/>
    </source>
</evidence>
<dbReference type="GO" id="GO:0005524">
    <property type="term" value="F:ATP binding"/>
    <property type="evidence" value="ECO:0007669"/>
    <property type="project" value="UniProtKB-KW"/>
</dbReference>
<evidence type="ECO:0000256" key="13">
    <source>
        <dbReference type="ARBA" id="ARBA00037917"/>
    </source>
</evidence>
<evidence type="ECO:0000256" key="8">
    <source>
        <dbReference type="ARBA" id="ARBA00022679"/>
    </source>
</evidence>
<dbReference type="InterPro" id="IPR004399">
    <property type="entry name" value="HMP/HMP-P_kinase_dom"/>
</dbReference>
<dbReference type="OrthoDB" id="9810880at2"/>
<comment type="catalytic activity">
    <reaction evidence="1">
        <text>4-amino-5-hydroxymethyl-2-methylpyrimidine + ATP = 4-amino-2-methyl-5-(phosphooxymethyl)pyrimidine + ADP + H(+)</text>
        <dbReference type="Rhea" id="RHEA:23096"/>
        <dbReference type="ChEBI" id="CHEBI:15378"/>
        <dbReference type="ChEBI" id="CHEBI:16892"/>
        <dbReference type="ChEBI" id="CHEBI:30616"/>
        <dbReference type="ChEBI" id="CHEBI:58354"/>
        <dbReference type="ChEBI" id="CHEBI:456216"/>
        <dbReference type="EC" id="2.7.1.49"/>
    </reaction>
</comment>
<dbReference type="AlphaFoldDB" id="K8EAD1"/>
<dbReference type="RefSeq" id="WP_008412070.1">
    <property type="nucleotide sequence ID" value="NZ_CAOS01000011.1"/>
</dbReference>
<keyword evidence="12" id="KW-0784">Thiamine biosynthesis</keyword>
<dbReference type="InterPro" id="IPR013749">
    <property type="entry name" value="PM/HMP-P_kinase-1"/>
</dbReference>
<protein>
    <recommendedName>
        <fullName evidence="7">Hydroxymethylpyrimidine/phosphomethylpyrimidine kinase</fullName>
        <ecNumber evidence="5">2.7.1.49</ecNumber>
        <ecNumber evidence="6">2.7.4.7</ecNumber>
    </recommendedName>
    <alternativeName>
        <fullName evidence="14">Hydroxymethylpyrimidine kinase</fullName>
    </alternativeName>
    <alternativeName>
        <fullName evidence="15">Hydroxymethylpyrimidine phosphate kinase</fullName>
    </alternativeName>
</protein>
<keyword evidence="8" id="KW-0808">Transferase</keyword>
<dbReference type="STRING" id="1121428.DESHY_40123"/>
<dbReference type="GO" id="GO:0009228">
    <property type="term" value="P:thiamine biosynthetic process"/>
    <property type="evidence" value="ECO:0007669"/>
    <property type="project" value="UniProtKB-KW"/>
</dbReference>
<dbReference type="Gene3D" id="3.40.1190.20">
    <property type="match status" value="1"/>
</dbReference>
<dbReference type="FunFam" id="3.40.1190.20:FF:000003">
    <property type="entry name" value="Phosphomethylpyrimidine kinase ThiD"/>
    <property type="match status" value="1"/>
</dbReference>
<name>K8EAD1_9FIRM</name>
<comment type="caution">
    <text evidence="17">The sequence shown here is derived from an EMBL/GenBank/DDBJ whole genome shotgun (WGS) entry which is preliminary data.</text>
</comment>
<evidence type="ECO:0000259" key="16">
    <source>
        <dbReference type="Pfam" id="PF08543"/>
    </source>
</evidence>
<keyword evidence="18" id="KW-1185">Reference proteome</keyword>
<evidence type="ECO:0000256" key="12">
    <source>
        <dbReference type="ARBA" id="ARBA00022977"/>
    </source>
</evidence>
<proteinExistence type="inferred from homology"/>
<comment type="similarity">
    <text evidence="4">Belongs to the ThiD family.</text>
</comment>
<gene>
    <name evidence="17" type="ORF">DESHY_40123</name>
</gene>
<keyword evidence="11" id="KW-0067">ATP-binding</keyword>
<evidence type="ECO:0000256" key="5">
    <source>
        <dbReference type="ARBA" id="ARBA00012135"/>
    </source>
</evidence>
<evidence type="ECO:0000313" key="18">
    <source>
        <dbReference type="Proteomes" id="UP000009315"/>
    </source>
</evidence>
<sequence>MKHVLTVAGSDSCGGAGIQADLKTFSALGTYGMSAVTAVTAQNTTGVLMVQEMPADLVAAQINCLFDDITVDAVKIGMVSSSEIIATVAGCLAAKGARHIVADPVMVSKSGHQLLQPAACATLIELLLPLADVVTPNIPEAEVLINGSINTLADMKQAAREIYRLGPKHVVIKGGHLAGEAVDVLYDGRQVELFAGPRLATRHTHGTGCTFAAAIAAYLARGFTVKEAVRAAKAYVTTAIAHGLPLGRGHGPTHHFYALYKQAGVLPE</sequence>
<dbReference type="GO" id="GO:0008902">
    <property type="term" value="F:hydroxymethylpyrimidine kinase activity"/>
    <property type="evidence" value="ECO:0007669"/>
    <property type="project" value="UniProtKB-EC"/>
</dbReference>
<accession>K8EAD1</accession>
<evidence type="ECO:0000256" key="6">
    <source>
        <dbReference type="ARBA" id="ARBA00012963"/>
    </source>
</evidence>
<organism evidence="17 18">
    <name type="scientific">Desulforamulus hydrothermalis Lam5 = DSM 18033</name>
    <dbReference type="NCBI Taxonomy" id="1121428"/>
    <lineage>
        <taxon>Bacteria</taxon>
        <taxon>Bacillati</taxon>
        <taxon>Bacillota</taxon>
        <taxon>Clostridia</taxon>
        <taxon>Eubacteriales</taxon>
        <taxon>Peptococcaceae</taxon>
        <taxon>Desulforamulus</taxon>
    </lineage>
</organism>
<evidence type="ECO:0000256" key="10">
    <source>
        <dbReference type="ARBA" id="ARBA00022777"/>
    </source>
</evidence>
<dbReference type="PANTHER" id="PTHR20858:SF17">
    <property type="entry name" value="HYDROXYMETHYLPYRIMIDINE_PHOSPHOMETHYLPYRIMIDINE KINASE THI20-RELATED"/>
    <property type="match status" value="1"/>
</dbReference>
<dbReference type="InterPro" id="IPR029056">
    <property type="entry name" value="Ribokinase-like"/>
</dbReference>
<dbReference type="EC" id="2.7.1.49" evidence="5"/>
<evidence type="ECO:0000256" key="4">
    <source>
        <dbReference type="ARBA" id="ARBA00009879"/>
    </source>
</evidence>
<evidence type="ECO:0000256" key="3">
    <source>
        <dbReference type="ARBA" id="ARBA00004769"/>
    </source>
</evidence>
<evidence type="ECO:0000256" key="2">
    <source>
        <dbReference type="ARBA" id="ARBA00000565"/>
    </source>
</evidence>
<dbReference type="GO" id="GO:0008972">
    <property type="term" value="F:phosphomethylpyrimidine kinase activity"/>
    <property type="evidence" value="ECO:0007669"/>
    <property type="project" value="UniProtKB-EC"/>
</dbReference>
<keyword evidence="9" id="KW-0547">Nucleotide-binding</keyword>
<dbReference type="NCBIfam" id="TIGR00097">
    <property type="entry name" value="HMP-P_kinase"/>
    <property type="match status" value="1"/>
</dbReference>
<dbReference type="EMBL" id="CAOS01000011">
    <property type="protein sequence ID" value="CCO08573.1"/>
    <property type="molecule type" value="Genomic_DNA"/>
</dbReference>
<dbReference type="Proteomes" id="UP000009315">
    <property type="component" value="Unassembled WGS sequence"/>
</dbReference>
<reference evidence="17 18" key="1">
    <citation type="journal article" date="2013" name="Genome Announc.">
        <title>Genome Sequence of the Sulfate-Reducing Bacterium Desulfotomaculum hydrothermale Lam5(T).</title>
        <authorList>
            <person name="Amin O."/>
            <person name="Fardeau M.L."/>
            <person name="Valette O."/>
            <person name="Hirschler-Rea A."/>
            <person name="Barbe V."/>
            <person name="Medigue C."/>
            <person name="Vacherie B."/>
            <person name="Ollivier B."/>
            <person name="Bertin P.N."/>
            <person name="Dolla A."/>
        </authorList>
    </citation>
    <scope>NUCLEOTIDE SEQUENCE [LARGE SCALE GENOMIC DNA]</scope>
    <source>
        <strain evidence="18">Lam5 / DSM 18033</strain>
    </source>
</reference>
<evidence type="ECO:0000256" key="7">
    <source>
        <dbReference type="ARBA" id="ARBA00019161"/>
    </source>
</evidence>
<comment type="catalytic activity">
    <reaction evidence="2">
        <text>4-amino-2-methyl-5-(phosphooxymethyl)pyrimidine + ATP = 4-amino-2-methyl-5-(diphosphooxymethyl)pyrimidine + ADP</text>
        <dbReference type="Rhea" id="RHEA:19893"/>
        <dbReference type="ChEBI" id="CHEBI:30616"/>
        <dbReference type="ChEBI" id="CHEBI:57841"/>
        <dbReference type="ChEBI" id="CHEBI:58354"/>
        <dbReference type="ChEBI" id="CHEBI:456216"/>
        <dbReference type="EC" id="2.7.4.7"/>
    </reaction>
</comment>
<dbReference type="EC" id="2.7.4.7" evidence="6"/>
<evidence type="ECO:0000256" key="1">
    <source>
        <dbReference type="ARBA" id="ARBA00000151"/>
    </source>
</evidence>
<dbReference type="GO" id="GO:0005829">
    <property type="term" value="C:cytosol"/>
    <property type="evidence" value="ECO:0007669"/>
    <property type="project" value="TreeGrafter"/>
</dbReference>
<feature type="domain" description="Pyridoxamine kinase/Phosphomethylpyrimidine kinase" evidence="16">
    <location>
        <begin position="11"/>
        <end position="254"/>
    </location>
</feature>
<keyword evidence="10 17" id="KW-0418">Kinase</keyword>
<evidence type="ECO:0000313" key="17">
    <source>
        <dbReference type="EMBL" id="CCO08573.1"/>
    </source>
</evidence>